<sequence length="374" mass="39335">MSDFGFLRRREQPQAASRPASNGSSASPVADFLTGRAARPGRDAAPAQSPVADRPAAQSNPLDLSRPETPAPAPSPPQPQASSAGRNPLDLSGSDPTPAPGRSQGSSGGGGNPLDLGGSDPTPPSRPSAPRSNPLDLGGSEQRVEQRVEPPSRNAPVPTSNNLLDLSGPSGSAPVQASTGRFAPLVNHELGLPTLDEGERRILTVEDPVVHLTRMQSSAGALEFTVATAQPNQLLLGCLFETVDQRESIVLPGMRPQGPDPHSPIFRSTTQGVTINLRGIKRAARFFVIGLPQTSDRSMPGGTLVVQTYGGSRLEVVLDRSATFGAKALITGYVVEGRIVLRAEHDPFSGTLQQVAGVYGYDQMTWRDPFTPLF</sequence>
<dbReference type="AlphaFoldDB" id="A0A542ECD9"/>
<proteinExistence type="predicted"/>
<name>A0A542ECD9_9MICO</name>
<keyword evidence="3" id="KW-1185">Reference proteome</keyword>
<feature type="compositionally biased region" description="Pro residues" evidence="1">
    <location>
        <begin position="69"/>
        <end position="79"/>
    </location>
</feature>
<evidence type="ECO:0000313" key="2">
    <source>
        <dbReference type="EMBL" id="TQJ12975.1"/>
    </source>
</evidence>
<reference evidence="2 3" key="1">
    <citation type="submission" date="2019-06" db="EMBL/GenBank/DDBJ databases">
        <title>Sequencing the genomes of 1000 actinobacteria strains.</title>
        <authorList>
            <person name="Klenk H.-P."/>
        </authorList>
    </citation>
    <scope>NUCLEOTIDE SEQUENCE [LARGE SCALE GENOMIC DNA]</scope>
    <source>
        <strain evidence="2 3">DSM 19828</strain>
    </source>
</reference>
<dbReference type="OrthoDB" id="3296425at2"/>
<organism evidence="2 3">
    <name type="scientific">Yimella lutea</name>
    <dbReference type="NCBI Taxonomy" id="587872"/>
    <lineage>
        <taxon>Bacteria</taxon>
        <taxon>Bacillati</taxon>
        <taxon>Actinomycetota</taxon>
        <taxon>Actinomycetes</taxon>
        <taxon>Micrococcales</taxon>
        <taxon>Dermacoccaceae</taxon>
        <taxon>Yimella</taxon>
    </lineage>
</organism>
<evidence type="ECO:0000256" key="1">
    <source>
        <dbReference type="SAM" id="MobiDB-lite"/>
    </source>
</evidence>
<dbReference type="EMBL" id="VFMO01000001">
    <property type="protein sequence ID" value="TQJ12975.1"/>
    <property type="molecule type" value="Genomic_DNA"/>
</dbReference>
<feature type="region of interest" description="Disordered" evidence="1">
    <location>
        <begin position="1"/>
        <end position="177"/>
    </location>
</feature>
<feature type="compositionally biased region" description="Polar residues" evidence="1">
    <location>
        <begin position="157"/>
        <end position="177"/>
    </location>
</feature>
<feature type="compositionally biased region" description="Low complexity" evidence="1">
    <location>
        <begin position="35"/>
        <end position="47"/>
    </location>
</feature>
<dbReference type="RefSeq" id="WP_141927244.1">
    <property type="nucleotide sequence ID" value="NZ_BAABCI010000039.1"/>
</dbReference>
<protein>
    <submittedName>
        <fullName evidence="2">Uncharacterized protein</fullName>
    </submittedName>
</protein>
<gene>
    <name evidence="2" type="ORF">FB459_0356</name>
</gene>
<feature type="compositionally biased region" description="Basic and acidic residues" evidence="1">
    <location>
        <begin position="1"/>
        <end position="12"/>
    </location>
</feature>
<accession>A0A542ECD9</accession>
<evidence type="ECO:0000313" key="3">
    <source>
        <dbReference type="Proteomes" id="UP000320806"/>
    </source>
</evidence>
<comment type="caution">
    <text evidence="2">The sequence shown here is derived from an EMBL/GenBank/DDBJ whole genome shotgun (WGS) entry which is preliminary data.</text>
</comment>
<dbReference type="Proteomes" id="UP000320806">
    <property type="component" value="Unassembled WGS sequence"/>
</dbReference>